<dbReference type="Gene3D" id="1.10.3680.10">
    <property type="entry name" value="TerB-like"/>
    <property type="match status" value="1"/>
</dbReference>
<evidence type="ECO:0000313" key="1">
    <source>
        <dbReference type="EMBL" id="SIS54042.1"/>
    </source>
</evidence>
<dbReference type="RefSeq" id="WP_076454414.1">
    <property type="nucleotide sequence ID" value="NZ_FTOB01000002.1"/>
</dbReference>
<dbReference type="EMBL" id="FTOB01000002">
    <property type="protein sequence ID" value="SIS54042.1"/>
    <property type="molecule type" value="Genomic_DNA"/>
</dbReference>
<protein>
    <submittedName>
        <fullName evidence="1">Uncharacterized conserved protein, tellurite resistance protein B (TerB) family</fullName>
    </submittedName>
</protein>
<organism evidence="1 2">
    <name type="scientific">Zobellia uliginosa</name>
    <dbReference type="NCBI Taxonomy" id="143224"/>
    <lineage>
        <taxon>Bacteria</taxon>
        <taxon>Pseudomonadati</taxon>
        <taxon>Bacteroidota</taxon>
        <taxon>Flavobacteriia</taxon>
        <taxon>Flavobacteriales</taxon>
        <taxon>Flavobacteriaceae</taxon>
        <taxon>Zobellia</taxon>
    </lineage>
</organism>
<dbReference type="InterPro" id="IPR029024">
    <property type="entry name" value="TerB-like"/>
</dbReference>
<dbReference type="SUPFAM" id="SSF158682">
    <property type="entry name" value="TerB-like"/>
    <property type="match status" value="1"/>
</dbReference>
<gene>
    <name evidence="1" type="ORF">SAMN05421766_102634</name>
</gene>
<sequence length="117" mass="13301">MKTKNLEKAQFEAIEKKAIYVMAHEVVMADGTVHPGELEAMKQLQEDIDMDHNLINEAKNTTVDEALVSLHSMTFPKKKVLAQILENMAISDKHLHEKEMQLIIQTFKNIGIGEETE</sequence>
<comment type="caution">
    <text evidence="1">The sequence shown here is derived from an EMBL/GenBank/DDBJ whole genome shotgun (WGS) entry which is preliminary data.</text>
</comment>
<evidence type="ECO:0000313" key="2">
    <source>
        <dbReference type="Proteomes" id="UP000185728"/>
    </source>
</evidence>
<keyword evidence="2" id="KW-1185">Reference proteome</keyword>
<reference evidence="1 2" key="1">
    <citation type="submission" date="2017-01" db="EMBL/GenBank/DDBJ databases">
        <authorList>
            <person name="Varghese N."/>
            <person name="Submissions S."/>
        </authorList>
    </citation>
    <scope>NUCLEOTIDE SEQUENCE [LARGE SCALE GENOMIC DNA]</scope>
    <source>
        <strain evidence="1 2">DSM 2061</strain>
    </source>
</reference>
<accession>A0ABY1KNN2</accession>
<dbReference type="Proteomes" id="UP000185728">
    <property type="component" value="Unassembled WGS sequence"/>
</dbReference>
<proteinExistence type="predicted"/>
<name>A0ABY1KNN2_9FLAO</name>